<dbReference type="EMBL" id="BSUK01000001">
    <property type="protein sequence ID" value="GMA25680.1"/>
    <property type="molecule type" value="Genomic_DNA"/>
</dbReference>
<dbReference type="Proteomes" id="UP001157091">
    <property type="component" value="Unassembled WGS sequence"/>
</dbReference>
<protein>
    <submittedName>
        <fullName evidence="1">Uncharacterized protein</fullName>
    </submittedName>
</protein>
<keyword evidence="2" id="KW-1185">Reference proteome</keyword>
<name>A0ABQ6I7F2_9MICO</name>
<accession>A0ABQ6I7F2</accession>
<evidence type="ECO:0000313" key="2">
    <source>
        <dbReference type="Proteomes" id="UP001157091"/>
    </source>
</evidence>
<gene>
    <name evidence="1" type="ORF">GCM10025864_34390</name>
</gene>
<organism evidence="1 2">
    <name type="scientific">Luteimicrobium album</name>
    <dbReference type="NCBI Taxonomy" id="1054550"/>
    <lineage>
        <taxon>Bacteria</taxon>
        <taxon>Bacillati</taxon>
        <taxon>Actinomycetota</taxon>
        <taxon>Actinomycetes</taxon>
        <taxon>Micrococcales</taxon>
        <taxon>Luteimicrobium</taxon>
    </lineage>
</organism>
<evidence type="ECO:0000313" key="1">
    <source>
        <dbReference type="EMBL" id="GMA25680.1"/>
    </source>
</evidence>
<proteinExistence type="predicted"/>
<comment type="caution">
    <text evidence="1">The sequence shown here is derived from an EMBL/GenBank/DDBJ whole genome shotgun (WGS) entry which is preliminary data.</text>
</comment>
<reference evidence="2" key="1">
    <citation type="journal article" date="2019" name="Int. J. Syst. Evol. Microbiol.">
        <title>The Global Catalogue of Microorganisms (GCM) 10K type strain sequencing project: providing services to taxonomists for standard genome sequencing and annotation.</title>
        <authorList>
            <consortium name="The Broad Institute Genomics Platform"/>
            <consortium name="The Broad Institute Genome Sequencing Center for Infectious Disease"/>
            <person name="Wu L."/>
            <person name="Ma J."/>
        </authorList>
    </citation>
    <scope>NUCLEOTIDE SEQUENCE [LARGE SCALE GENOMIC DNA]</scope>
    <source>
        <strain evidence="2">NBRC 106348</strain>
    </source>
</reference>
<sequence>MHGHGVERGRSRRGAVTEVVEDRPVEPRRVTGGEREVVRFGADVVDVLPCVSLAVQSAICGWRRRTSSTDVVVASTRASEPMMLIVVRGPTSPSARASLPSIGPMGMVAATLSGLVTVTRPQSSVVRSGLIRRAVPAPGVSTSNGMPTAVARAAML</sequence>